<evidence type="ECO:0000313" key="6">
    <source>
        <dbReference type="Proteomes" id="UP000605846"/>
    </source>
</evidence>
<feature type="compositionally biased region" description="Low complexity" evidence="3">
    <location>
        <begin position="62"/>
        <end position="74"/>
    </location>
</feature>
<dbReference type="Pfam" id="PF00169">
    <property type="entry name" value="PH"/>
    <property type="match status" value="1"/>
</dbReference>
<sequence>MQGKESTTRSQSQANVNLAPRNVSPWRRRSSSSSSSRSVSPSPSSTDTAAMYSQPLKRIPDSAESSISSSSTTGSEHRLARRPVFIPTGGKSVAALQQHHQWLMQQQQQQQQQQQPPICPRPSKSIPPLSTGLRSPSPATPKSHRRSPIQREEEEEEEIESIEENQDDHANARNHGPLTPTSSYSSNPLMSGSQEFKVAREGWIYRKNTLLQWKPVYAVAKHGNAIKPGGLYLYKDDKPKFSSHIHTYDMSEAVEVEPRSQEYRAGIKWEFRILVKREDVLLATDDIQSRKEWIDALTSIMGKVSIATHSELQTRTRTAEQYNRDLQAANEELETENQQLREQLAMIEEDFAKRERNLHSERTAREKALITEMENIRQTLETKCDILEHEVSSWRAKASDRKKQANNLEAEVHKWRARVEELETEKPVARQKELRFEDEQPRRGDDWQGIKDGLRTLRDQIKSTSDSNPLLQAHVLDIKSAVNKLHENLEEACSGWNELQADIVRFLDTERENKEAPAAIDKLRIDISSLREELLEIPEDDEEEQRDSKSKLNKSLSLSGKFDVIMKMMEILQATQNRLVEMQEANEEKGSCEDKDKTGIDKEDFELAVSTLREKLVAQKSELSQFMEEVKSQPEAVHKRLNEMTETIRSYLNDCKETGNGAHDEHEKSLKVVGQLFQHIISQIEASVIPDLPVLFQQLEDVVDRLNSVEERLISQIESPGRQDIAMDKGNGTDMDEIRELVVGTRGFMERTLRVLDRFGGSHAGMEETVRRAVKSAFNSHMDVNWKDIGKSKQDSVTATEEKLKQYEENARGYFDKSMSGMREHLEEYTGVLYKMIEDLVLRAVEHLEGANHKEEGEQYKNAFREQLERDIHQLGEERQRLQKLVNDLRQDTSTVQQELARKKADLQSVQVEYATTLKAGQEHSAALARDLEPLIRQIAKLRQLDLDTSDDSEGSAGYVDLGKVNVVRLVLNRSLIRNC</sequence>
<feature type="region of interest" description="Disordered" evidence="3">
    <location>
        <begin position="99"/>
        <end position="189"/>
    </location>
</feature>
<protein>
    <recommendedName>
        <fullName evidence="4">PH domain-containing protein</fullName>
    </recommendedName>
</protein>
<dbReference type="InterPro" id="IPR001849">
    <property type="entry name" value="PH_domain"/>
</dbReference>
<feature type="compositionally biased region" description="Low complexity" evidence="3">
    <location>
        <begin position="20"/>
        <end position="45"/>
    </location>
</feature>
<feature type="coiled-coil region" evidence="2">
    <location>
        <begin position="865"/>
        <end position="899"/>
    </location>
</feature>
<keyword evidence="1 2" id="KW-0175">Coiled coil</keyword>
<dbReference type="CDD" id="cd00821">
    <property type="entry name" value="PH"/>
    <property type="match status" value="1"/>
</dbReference>
<dbReference type="AlphaFoldDB" id="A0A8H7BWJ5"/>
<evidence type="ECO:0000259" key="4">
    <source>
        <dbReference type="PROSITE" id="PS50003"/>
    </source>
</evidence>
<dbReference type="InterPro" id="IPR011993">
    <property type="entry name" value="PH-like_dom_sf"/>
</dbReference>
<evidence type="ECO:0000256" key="2">
    <source>
        <dbReference type="SAM" id="Coils"/>
    </source>
</evidence>
<evidence type="ECO:0000313" key="5">
    <source>
        <dbReference type="EMBL" id="KAF7732311.1"/>
    </source>
</evidence>
<feature type="compositionally biased region" description="Polar residues" evidence="3">
    <location>
        <begin position="1"/>
        <end position="16"/>
    </location>
</feature>
<dbReference type="EMBL" id="JABAYA010000003">
    <property type="protein sequence ID" value="KAF7732311.1"/>
    <property type="molecule type" value="Genomic_DNA"/>
</dbReference>
<dbReference type="PROSITE" id="PS50003">
    <property type="entry name" value="PH_DOMAIN"/>
    <property type="match status" value="1"/>
</dbReference>
<organism evidence="5 6">
    <name type="scientific">Apophysomyces ossiformis</name>
    <dbReference type="NCBI Taxonomy" id="679940"/>
    <lineage>
        <taxon>Eukaryota</taxon>
        <taxon>Fungi</taxon>
        <taxon>Fungi incertae sedis</taxon>
        <taxon>Mucoromycota</taxon>
        <taxon>Mucoromycotina</taxon>
        <taxon>Mucoromycetes</taxon>
        <taxon>Mucorales</taxon>
        <taxon>Mucorineae</taxon>
        <taxon>Mucoraceae</taxon>
        <taxon>Apophysomyces</taxon>
    </lineage>
</organism>
<feature type="compositionally biased region" description="Acidic residues" evidence="3">
    <location>
        <begin position="152"/>
        <end position="166"/>
    </location>
</feature>
<dbReference type="SMART" id="SM00233">
    <property type="entry name" value="PH"/>
    <property type="match status" value="1"/>
</dbReference>
<dbReference type="PANTHER" id="PTHR23160">
    <property type="entry name" value="SYNAPTONEMAL COMPLEX PROTEIN-RELATED"/>
    <property type="match status" value="1"/>
</dbReference>
<dbReference type="OrthoDB" id="2249524at2759"/>
<accession>A0A8H7BWJ5</accession>
<proteinExistence type="predicted"/>
<reference evidence="5" key="1">
    <citation type="submission" date="2020-01" db="EMBL/GenBank/DDBJ databases">
        <title>Genome Sequencing of Three Apophysomyces-Like Fungal Strains Confirms a Novel Fungal Genus in the Mucoromycota with divergent Burkholderia-like Endosymbiotic Bacteria.</title>
        <authorList>
            <person name="Stajich J.E."/>
            <person name="Macias A.M."/>
            <person name="Carter-House D."/>
            <person name="Lovett B."/>
            <person name="Kasson L.R."/>
            <person name="Berry K."/>
            <person name="Grigoriev I."/>
            <person name="Chang Y."/>
            <person name="Spatafora J."/>
            <person name="Kasson M.T."/>
        </authorList>
    </citation>
    <scope>NUCLEOTIDE SEQUENCE</scope>
    <source>
        <strain evidence="5">NRRL A-21654</strain>
    </source>
</reference>
<feature type="compositionally biased region" description="Polar residues" evidence="3">
    <location>
        <begin position="179"/>
        <end position="189"/>
    </location>
</feature>
<feature type="compositionally biased region" description="Low complexity" evidence="3">
    <location>
        <begin position="99"/>
        <end position="115"/>
    </location>
</feature>
<keyword evidence="6" id="KW-1185">Reference proteome</keyword>
<evidence type="ECO:0000256" key="3">
    <source>
        <dbReference type="SAM" id="MobiDB-lite"/>
    </source>
</evidence>
<comment type="caution">
    <text evidence="5">The sequence shown here is derived from an EMBL/GenBank/DDBJ whole genome shotgun (WGS) entry which is preliminary data.</text>
</comment>
<dbReference type="SUPFAM" id="SSF50729">
    <property type="entry name" value="PH domain-like"/>
    <property type="match status" value="1"/>
</dbReference>
<feature type="coiled-coil region" evidence="2">
    <location>
        <begin position="312"/>
        <end position="425"/>
    </location>
</feature>
<dbReference type="Gene3D" id="2.30.29.30">
    <property type="entry name" value="Pleckstrin-homology domain (PH domain)/Phosphotyrosine-binding domain (PTB)"/>
    <property type="match status" value="1"/>
</dbReference>
<feature type="region of interest" description="Disordered" evidence="3">
    <location>
        <begin position="1"/>
        <end position="86"/>
    </location>
</feature>
<feature type="domain" description="PH" evidence="4">
    <location>
        <begin position="197"/>
        <end position="302"/>
    </location>
</feature>
<evidence type="ECO:0000256" key="1">
    <source>
        <dbReference type="ARBA" id="ARBA00023054"/>
    </source>
</evidence>
<dbReference type="PANTHER" id="PTHR23160:SF19">
    <property type="entry name" value="MYOSIN HEAVY CHAIN-RELATED PROTEIN"/>
    <property type="match status" value="1"/>
</dbReference>
<gene>
    <name evidence="5" type="ORF">EC973_005207</name>
</gene>
<name>A0A8H7BWJ5_9FUNG</name>
<dbReference type="Proteomes" id="UP000605846">
    <property type="component" value="Unassembled WGS sequence"/>
</dbReference>